<dbReference type="RefSeq" id="WP_116166918.1">
    <property type="nucleotide sequence ID" value="NZ_QHJS02000047.1"/>
</dbReference>
<dbReference type="EMBL" id="QHJS02000047">
    <property type="protein sequence ID" value="RRO16486.1"/>
    <property type="molecule type" value="Genomic_DNA"/>
</dbReference>
<dbReference type="SUPFAM" id="SSF53335">
    <property type="entry name" value="S-adenosyl-L-methionine-dependent methyltransferases"/>
    <property type="match status" value="1"/>
</dbReference>
<accession>A0AA93AK24</accession>
<dbReference type="EMBL" id="QHJW02000027">
    <property type="protein sequence ID" value="RRO07576.1"/>
    <property type="molecule type" value="Genomic_DNA"/>
</dbReference>
<protein>
    <recommendedName>
        <fullName evidence="5">Methyltransferase FkbM domain-containing protein</fullName>
    </recommendedName>
</protein>
<dbReference type="Proteomes" id="UP000256817">
    <property type="component" value="Unassembled WGS sequence"/>
</dbReference>
<comment type="caution">
    <text evidence="2">The sequence shown here is derived from an EMBL/GenBank/DDBJ whole genome shotgun (WGS) entry which is preliminary data.</text>
</comment>
<proteinExistence type="predicted"/>
<evidence type="ECO:0000313" key="1">
    <source>
        <dbReference type="EMBL" id="RRO07576.1"/>
    </source>
</evidence>
<dbReference type="InterPro" id="IPR029063">
    <property type="entry name" value="SAM-dependent_MTases_sf"/>
</dbReference>
<dbReference type="Proteomes" id="UP000256540">
    <property type="component" value="Unassembled WGS sequence"/>
</dbReference>
<reference evidence="3 4" key="1">
    <citation type="submission" date="2018-11" db="EMBL/GenBank/DDBJ databases">
        <title>Draft genome sequences of proposed Pectobacterium aquaticum sp. nov. isolated in France from fresh water.</title>
        <authorList>
            <person name="Pedron J."/>
            <person name="Barny M.A."/>
        </authorList>
    </citation>
    <scope>NUCLEOTIDE SEQUENCE [LARGE SCALE GENOMIC DNA]</scope>
    <source>
        <strain evidence="2 3">A127-S21-F16</strain>
        <strain evidence="1 4">A35-S23-M15</strain>
    </source>
</reference>
<name>A0AA93AK24_9GAMM</name>
<evidence type="ECO:0000313" key="3">
    <source>
        <dbReference type="Proteomes" id="UP000256540"/>
    </source>
</evidence>
<evidence type="ECO:0000313" key="2">
    <source>
        <dbReference type="EMBL" id="RRO16486.1"/>
    </source>
</evidence>
<keyword evidence="4" id="KW-1185">Reference proteome</keyword>
<dbReference type="AlphaFoldDB" id="A0AA93AK24"/>
<evidence type="ECO:0000313" key="4">
    <source>
        <dbReference type="Proteomes" id="UP000256817"/>
    </source>
</evidence>
<evidence type="ECO:0008006" key="5">
    <source>
        <dbReference type="Google" id="ProtNLM"/>
    </source>
</evidence>
<gene>
    <name evidence="2" type="ORF">DMB84_015365</name>
    <name evidence="1" type="ORF">DMB85_012590</name>
</gene>
<organism evidence="2 3">
    <name type="scientific">Pectobacterium aquaticum</name>
    <dbReference type="NCBI Taxonomy" id="2204145"/>
    <lineage>
        <taxon>Bacteria</taxon>
        <taxon>Pseudomonadati</taxon>
        <taxon>Pseudomonadota</taxon>
        <taxon>Gammaproteobacteria</taxon>
        <taxon>Enterobacterales</taxon>
        <taxon>Pectobacteriaceae</taxon>
        <taxon>Pectobacterium</taxon>
    </lineage>
</organism>
<sequence>MNINDFINFEKNYFEPMLARVQQSSEEQRLQWRKETIAQRTERISLEVFDMLEGVVKYGPLKGLKLQSDTWWGKSDLGSMLLGLYEKEILDYIETVHVNDFNAFIDIGAADGYYACGLLASGKVNRAICFEKSELGREIIKSNWIRNGEKGELKVYGEANINSISALSPEDLSKSLVLVDIEGFEFELLTDDFMSALSTCTIIIEVHNWVDDFIPKYERFLNDAWKFFDIESFQRVDRTTSHLPELRDFTDDNRLLLVSERRPCLMRFLKLTPKDSKLS</sequence>